<evidence type="ECO:0000256" key="3">
    <source>
        <dbReference type="SAM" id="MobiDB-lite"/>
    </source>
</evidence>
<evidence type="ECO:0000313" key="5">
    <source>
        <dbReference type="Proteomes" id="UP000005239"/>
    </source>
</evidence>
<dbReference type="EnsemblMetazoa" id="PPA15282.1">
    <property type="protein sequence ID" value="PPA15282.1"/>
    <property type="gene ID" value="WBGene00104836"/>
</dbReference>
<protein>
    <submittedName>
        <fullName evidence="4">PDZ domain-containing protein</fullName>
    </submittedName>
</protein>
<organism evidence="4 5">
    <name type="scientific">Pristionchus pacificus</name>
    <name type="common">Parasitic nematode worm</name>
    <dbReference type="NCBI Taxonomy" id="54126"/>
    <lineage>
        <taxon>Eukaryota</taxon>
        <taxon>Metazoa</taxon>
        <taxon>Ecdysozoa</taxon>
        <taxon>Nematoda</taxon>
        <taxon>Chromadorea</taxon>
        <taxon>Rhabditida</taxon>
        <taxon>Rhabditina</taxon>
        <taxon>Diplogasteromorpha</taxon>
        <taxon>Diplogasteroidea</taxon>
        <taxon>Neodiplogasteridae</taxon>
        <taxon>Pristionchus</taxon>
    </lineage>
</organism>
<evidence type="ECO:0000256" key="2">
    <source>
        <dbReference type="SAM" id="Coils"/>
    </source>
</evidence>
<evidence type="ECO:0000256" key="1">
    <source>
        <dbReference type="ARBA" id="ARBA00022737"/>
    </source>
</evidence>
<dbReference type="SUPFAM" id="SSF50156">
    <property type="entry name" value="PDZ domain-like"/>
    <property type="match status" value="2"/>
</dbReference>
<dbReference type="SMART" id="SM00228">
    <property type="entry name" value="PDZ"/>
    <property type="match status" value="2"/>
</dbReference>
<accession>A0A2A6B9X8</accession>
<reference evidence="4" key="2">
    <citation type="submission" date="2022-06" db="UniProtKB">
        <authorList>
            <consortium name="EnsemblMetazoa"/>
        </authorList>
    </citation>
    <scope>IDENTIFICATION</scope>
    <source>
        <strain evidence="4">PS312</strain>
    </source>
</reference>
<feature type="coiled-coil region" evidence="2">
    <location>
        <begin position="71"/>
        <end position="176"/>
    </location>
</feature>
<proteinExistence type="predicted"/>
<dbReference type="PANTHER" id="PTHR14191:SF3">
    <property type="entry name" value="NA(+)_H(+) EXCHANGE REGULATORY COFACTOR-LIKE PROTEIN NRFL-1"/>
    <property type="match status" value="1"/>
</dbReference>
<dbReference type="GO" id="GO:0043495">
    <property type="term" value="F:protein-membrane adaptor activity"/>
    <property type="evidence" value="ECO:0000318"/>
    <property type="project" value="GO_Central"/>
</dbReference>
<keyword evidence="5" id="KW-1185">Reference proteome</keyword>
<dbReference type="PROSITE" id="PS50106">
    <property type="entry name" value="PDZ"/>
    <property type="match status" value="2"/>
</dbReference>
<evidence type="ECO:0000313" key="4">
    <source>
        <dbReference type="EnsemblMetazoa" id="PPA15282.1"/>
    </source>
</evidence>
<dbReference type="PANTHER" id="PTHR14191">
    <property type="entry name" value="PDZ DOMAIN CONTAINING PROTEIN"/>
    <property type="match status" value="1"/>
</dbReference>
<gene>
    <name evidence="4" type="primary">WBGene00104836</name>
</gene>
<dbReference type="GO" id="GO:0072659">
    <property type="term" value="P:protein localization to plasma membrane"/>
    <property type="evidence" value="ECO:0000318"/>
    <property type="project" value="GO_Central"/>
</dbReference>
<dbReference type="Gene3D" id="2.30.42.10">
    <property type="match status" value="2"/>
</dbReference>
<dbReference type="InterPro" id="IPR051067">
    <property type="entry name" value="NHER"/>
</dbReference>
<keyword evidence="2" id="KW-0175">Coiled coil</keyword>
<feature type="region of interest" description="Disordered" evidence="3">
    <location>
        <begin position="1"/>
        <end position="34"/>
    </location>
</feature>
<dbReference type="InterPro" id="IPR001478">
    <property type="entry name" value="PDZ"/>
</dbReference>
<name>A0A2A6B9X8_PRIPA</name>
<dbReference type="GO" id="GO:0016324">
    <property type="term" value="C:apical plasma membrane"/>
    <property type="evidence" value="ECO:0000318"/>
    <property type="project" value="GO_Central"/>
</dbReference>
<dbReference type="AlphaFoldDB" id="A0A2A6B9X8"/>
<dbReference type="OrthoDB" id="10029564at2759"/>
<sequence length="379" mass="43184">MKSSPHPSDDLSSSDEESFELIDDISDEEKEEKESLTIAKVDAKNEKFEIFQSQTCHDTIEDVRRLCIKEKEELEGRIAALVKKLDEEKEKFRILKEHTQHENIVRDKTYEEFRELTMIQMNEIEALTAENKKKTNEIKRLKKMIEEMKVKGKEGNEEMETNLIELGEQMKEVEEANNLEETTTRTVTLSRGDNGKFGLSRIGNIIYTAHDGTSAHQNGVTAGDEIISINGAQVDMLTSEEINILFKCAAARITLVLQHNPERVHKCTSAKEKLWEMDNEVERIPTRCVTLCPGEGGRFGLSHIGTSISIVTEDSPASKRGVMRGDQIVAINGKNVEMESEEGISRMFEKAREMGKISIVLRHNPERLVDLERAWNHRK</sequence>
<dbReference type="Pfam" id="PF00595">
    <property type="entry name" value="PDZ"/>
    <property type="match status" value="2"/>
</dbReference>
<keyword evidence="1" id="KW-0677">Repeat</keyword>
<feature type="compositionally biased region" description="Acidic residues" evidence="3">
    <location>
        <begin position="12"/>
        <end position="31"/>
    </location>
</feature>
<dbReference type="Proteomes" id="UP000005239">
    <property type="component" value="Unassembled WGS sequence"/>
</dbReference>
<dbReference type="InterPro" id="IPR036034">
    <property type="entry name" value="PDZ_sf"/>
</dbReference>
<accession>A0A8R1UBI2</accession>
<reference evidence="5" key="1">
    <citation type="journal article" date="2008" name="Nat. Genet.">
        <title>The Pristionchus pacificus genome provides a unique perspective on nematode lifestyle and parasitism.</title>
        <authorList>
            <person name="Dieterich C."/>
            <person name="Clifton S.W."/>
            <person name="Schuster L.N."/>
            <person name="Chinwalla A."/>
            <person name="Delehaunty K."/>
            <person name="Dinkelacker I."/>
            <person name="Fulton L."/>
            <person name="Fulton R."/>
            <person name="Godfrey J."/>
            <person name="Minx P."/>
            <person name="Mitreva M."/>
            <person name="Roeseler W."/>
            <person name="Tian H."/>
            <person name="Witte H."/>
            <person name="Yang S.P."/>
            <person name="Wilson R.K."/>
            <person name="Sommer R.J."/>
        </authorList>
    </citation>
    <scope>NUCLEOTIDE SEQUENCE [LARGE SCALE GENOMIC DNA]</scope>
    <source>
        <strain evidence="5">PS312</strain>
    </source>
</reference>
<dbReference type="CDD" id="cd00136">
    <property type="entry name" value="PDZ_canonical"/>
    <property type="match status" value="1"/>
</dbReference>